<name>A0ABP1GB92_9CHLO</name>
<proteinExistence type="predicted"/>
<dbReference type="Proteomes" id="UP001497392">
    <property type="component" value="Unassembled WGS sequence"/>
</dbReference>
<organism evidence="2 3">
    <name type="scientific">Coccomyxa viridis</name>
    <dbReference type="NCBI Taxonomy" id="1274662"/>
    <lineage>
        <taxon>Eukaryota</taxon>
        <taxon>Viridiplantae</taxon>
        <taxon>Chlorophyta</taxon>
        <taxon>core chlorophytes</taxon>
        <taxon>Trebouxiophyceae</taxon>
        <taxon>Trebouxiophyceae incertae sedis</taxon>
        <taxon>Coccomyxaceae</taxon>
        <taxon>Coccomyxa</taxon>
    </lineage>
</organism>
<reference evidence="2 3" key="1">
    <citation type="submission" date="2024-06" db="EMBL/GenBank/DDBJ databases">
        <authorList>
            <person name="Kraege A."/>
            <person name="Thomma B."/>
        </authorList>
    </citation>
    <scope>NUCLEOTIDE SEQUENCE [LARGE SCALE GENOMIC DNA]</scope>
</reference>
<sequence>MERKRFVLGEGIIPGRKAHRTAGADCRRQLPTNQNCRAQAQSKPSNAACGDSGMQRLNDRKRMSAPRKAASSVPPASGSMLTTQAQTLLMMAMTMTPTEHLDGSGTGSIHDCLVELAAIPLGRPVADQGVDPGEVPSHCAAQASLASH</sequence>
<evidence type="ECO:0000313" key="3">
    <source>
        <dbReference type="Proteomes" id="UP001497392"/>
    </source>
</evidence>
<accession>A0ABP1GB92</accession>
<comment type="caution">
    <text evidence="2">The sequence shown here is derived from an EMBL/GenBank/DDBJ whole genome shotgun (WGS) entry which is preliminary data.</text>
</comment>
<protein>
    <submittedName>
        <fullName evidence="2">G11711 protein</fullName>
    </submittedName>
</protein>
<feature type="region of interest" description="Disordered" evidence="1">
    <location>
        <begin position="39"/>
        <end position="80"/>
    </location>
</feature>
<evidence type="ECO:0000256" key="1">
    <source>
        <dbReference type="SAM" id="MobiDB-lite"/>
    </source>
</evidence>
<dbReference type="EMBL" id="CAXHTA020000018">
    <property type="protein sequence ID" value="CAL5228555.1"/>
    <property type="molecule type" value="Genomic_DNA"/>
</dbReference>
<evidence type="ECO:0000313" key="2">
    <source>
        <dbReference type="EMBL" id="CAL5228555.1"/>
    </source>
</evidence>
<keyword evidence="3" id="KW-1185">Reference proteome</keyword>
<gene>
    <name evidence="2" type="primary">g11711</name>
    <name evidence="2" type="ORF">VP750_LOCUS10461</name>
</gene>